<gene>
    <name evidence="2" type="ORF">EFY79_09160</name>
</gene>
<reference evidence="2 3" key="1">
    <citation type="submission" date="2018-11" db="EMBL/GenBank/DDBJ databases">
        <title>Draft genome sequence of Ferruginibacter sp. BO-59.</title>
        <authorList>
            <person name="Im W.T."/>
        </authorList>
    </citation>
    <scope>NUCLEOTIDE SEQUENCE [LARGE SCALE GENOMIC DNA]</scope>
    <source>
        <strain evidence="2 3">BO-59</strain>
    </source>
</reference>
<proteinExistence type="predicted"/>
<dbReference type="EMBL" id="RJJR01000006">
    <property type="protein sequence ID" value="RNI36918.1"/>
    <property type="molecule type" value="Genomic_DNA"/>
</dbReference>
<feature type="chain" id="PRO_5018172679" evidence="1">
    <location>
        <begin position="21"/>
        <end position="156"/>
    </location>
</feature>
<name>A0A3M9NIU1_9BACT</name>
<keyword evidence="1" id="KW-0732">Signal</keyword>
<dbReference type="OrthoDB" id="659539at2"/>
<comment type="caution">
    <text evidence="2">The sequence shown here is derived from an EMBL/GenBank/DDBJ whole genome shotgun (WGS) entry which is preliminary data.</text>
</comment>
<organism evidence="2 3">
    <name type="scientific">Hanamia caeni</name>
    <dbReference type="NCBI Taxonomy" id="2294116"/>
    <lineage>
        <taxon>Bacteria</taxon>
        <taxon>Pseudomonadati</taxon>
        <taxon>Bacteroidota</taxon>
        <taxon>Chitinophagia</taxon>
        <taxon>Chitinophagales</taxon>
        <taxon>Chitinophagaceae</taxon>
        <taxon>Hanamia</taxon>
    </lineage>
</organism>
<evidence type="ECO:0000313" key="2">
    <source>
        <dbReference type="EMBL" id="RNI36918.1"/>
    </source>
</evidence>
<sequence>MKSHFLILALLLAFGRSAKAQEVIRQASCFNATLQSQSDSIKKEMAAQGFILVREASMSMESGYEMPVIVPLTQGTWYHFAFIGDLSSKLYELRMYDYNEKQVIYQKHYGDGMESNIISFSYIPQFTEYHMIKPVQVNKKKKEDICGYIMMFKKVK</sequence>
<evidence type="ECO:0000256" key="1">
    <source>
        <dbReference type="SAM" id="SignalP"/>
    </source>
</evidence>
<evidence type="ECO:0000313" key="3">
    <source>
        <dbReference type="Proteomes" id="UP000267223"/>
    </source>
</evidence>
<accession>A0A3M9NIU1</accession>
<protein>
    <submittedName>
        <fullName evidence="2">Uncharacterized protein</fullName>
    </submittedName>
</protein>
<feature type="signal peptide" evidence="1">
    <location>
        <begin position="1"/>
        <end position="20"/>
    </location>
</feature>
<keyword evidence="3" id="KW-1185">Reference proteome</keyword>
<dbReference type="RefSeq" id="WP_123120402.1">
    <property type="nucleotide sequence ID" value="NZ_RJJR01000006.1"/>
</dbReference>
<dbReference type="Proteomes" id="UP000267223">
    <property type="component" value="Unassembled WGS sequence"/>
</dbReference>
<dbReference type="AlphaFoldDB" id="A0A3M9NIU1"/>